<protein>
    <submittedName>
        <fullName evidence="1">Uncharacterized protein</fullName>
    </submittedName>
</protein>
<feature type="non-terminal residue" evidence="1">
    <location>
        <position position="295"/>
    </location>
</feature>
<comment type="caution">
    <text evidence="1">The sequence shown here is derived from an EMBL/GenBank/DDBJ whole genome shotgun (WGS) entry which is preliminary data.</text>
</comment>
<dbReference type="EMBL" id="RQTK01001655">
    <property type="protein sequence ID" value="RUS69523.1"/>
    <property type="molecule type" value="Genomic_DNA"/>
</dbReference>
<proteinExistence type="predicted"/>
<evidence type="ECO:0000313" key="2">
    <source>
        <dbReference type="Proteomes" id="UP000271974"/>
    </source>
</evidence>
<name>A0A433SK99_ELYCH</name>
<gene>
    <name evidence="1" type="ORF">EGW08_022716</name>
</gene>
<keyword evidence="2" id="KW-1185">Reference proteome</keyword>
<dbReference type="Proteomes" id="UP000271974">
    <property type="component" value="Unassembled WGS sequence"/>
</dbReference>
<evidence type="ECO:0000313" key="1">
    <source>
        <dbReference type="EMBL" id="RUS69523.1"/>
    </source>
</evidence>
<organism evidence="1 2">
    <name type="scientific">Elysia chlorotica</name>
    <name type="common">Eastern emerald elysia</name>
    <name type="synonym">Sea slug</name>
    <dbReference type="NCBI Taxonomy" id="188477"/>
    <lineage>
        <taxon>Eukaryota</taxon>
        <taxon>Metazoa</taxon>
        <taxon>Spiralia</taxon>
        <taxon>Lophotrochozoa</taxon>
        <taxon>Mollusca</taxon>
        <taxon>Gastropoda</taxon>
        <taxon>Heterobranchia</taxon>
        <taxon>Euthyneura</taxon>
        <taxon>Panpulmonata</taxon>
        <taxon>Sacoglossa</taxon>
        <taxon>Placobranchoidea</taxon>
        <taxon>Plakobranchidae</taxon>
        <taxon>Elysia</taxon>
    </lineage>
</organism>
<feature type="non-terminal residue" evidence="1">
    <location>
        <position position="1"/>
    </location>
</feature>
<sequence>HVEPPKIPKTSYDDGDQIPVSCKGYRLDDPNSIYLAAKWLTSVSKYFYDPIWDSGYQNGPRPIHTQPDLKYMVADIRCVLYIEIYMKFLAKPEFHNVQFGCCNLDDKCSYSEQIKIPMWPKTPILFLNNKPVDTSKTYYVRDKSTGRFTCMANVGHFVALYIALVEWAEDKERSTIWKAVIRHGNALMTPWFTVQDLSETYSGHSTNLSVTFTFTYNSTYRQTKFVCISGGFSTEKYYKTKVYGPLFEVYCEYRSSVEVYGQRWLFFLLYYEYWSSFNILCLRPIFDVYSEYRST</sequence>
<dbReference type="AlphaFoldDB" id="A0A433SK99"/>
<reference evidence="1 2" key="1">
    <citation type="submission" date="2019-01" db="EMBL/GenBank/DDBJ databases">
        <title>A draft genome assembly of the solar-powered sea slug Elysia chlorotica.</title>
        <authorList>
            <person name="Cai H."/>
            <person name="Li Q."/>
            <person name="Fang X."/>
            <person name="Li J."/>
            <person name="Curtis N.E."/>
            <person name="Altenburger A."/>
            <person name="Shibata T."/>
            <person name="Feng M."/>
            <person name="Maeda T."/>
            <person name="Schwartz J.A."/>
            <person name="Shigenobu S."/>
            <person name="Lundholm N."/>
            <person name="Nishiyama T."/>
            <person name="Yang H."/>
            <person name="Hasebe M."/>
            <person name="Li S."/>
            <person name="Pierce S.K."/>
            <person name="Wang J."/>
        </authorList>
    </citation>
    <scope>NUCLEOTIDE SEQUENCE [LARGE SCALE GENOMIC DNA]</scope>
    <source>
        <strain evidence="1">EC2010</strain>
        <tissue evidence="1">Whole organism of an adult</tissue>
    </source>
</reference>
<accession>A0A433SK99</accession>